<dbReference type="GO" id="GO:0005507">
    <property type="term" value="F:copper ion binding"/>
    <property type="evidence" value="ECO:0007669"/>
    <property type="project" value="TreeGrafter"/>
</dbReference>
<reference evidence="2 3" key="1">
    <citation type="submission" date="2010-07" db="EMBL/GenBank/DDBJ databases">
        <title>The complete genome of Methanosalsum zhilinae DSM 4017.</title>
        <authorList>
            <consortium name="US DOE Joint Genome Institute (JGI-PGF)"/>
            <person name="Lucas S."/>
            <person name="Copeland A."/>
            <person name="Lapidus A."/>
            <person name="Glavina del Rio T."/>
            <person name="Dalin E."/>
            <person name="Tice H."/>
            <person name="Bruce D."/>
            <person name="Goodwin L."/>
            <person name="Pitluck S."/>
            <person name="Kyrpides N."/>
            <person name="Mavromatis K."/>
            <person name="Ovchinnikova G."/>
            <person name="Daligault H."/>
            <person name="Detter J.C."/>
            <person name="Han C."/>
            <person name="Tapia R."/>
            <person name="Larimer F."/>
            <person name="Land M."/>
            <person name="Hauser L."/>
            <person name="Markowitz V."/>
            <person name="Cheng J.-F."/>
            <person name="Hugenholtz P."/>
            <person name="Woyke T."/>
            <person name="Wu D."/>
            <person name="Spring S."/>
            <person name="Schueler E."/>
            <person name="Brambilla E."/>
            <person name="Klenk H.-P."/>
            <person name="Eisen J.A."/>
        </authorList>
    </citation>
    <scope>NUCLEOTIDE SEQUENCE [LARGE SCALE GENOMIC DNA]</scope>
    <source>
        <strain evidence="3">DSM 4017 / NBRC 107636 / OCM 62 / WeN5</strain>
    </source>
</reference>
<dbReference type="KEGG" id="mzh:Mzhil_0446"/>
<dbReference type="AlphaFoldDB" id="F7XPQ1"/>
<dbReference type="RefSeq" id="WP_013897760.1">
    <property type="nucleotide sequence ID" value="NC_015676.1"/>
</dbReference>
<proteinExistence type="inferred from homology"/>
<protein>
    <submittedName>
        <fullName evidence="2">CutA1 divalent ion tolerance protein</fullName>
    </submittedName>
</protein>
<dbReference type="PANTHER" id="PTHR23419:SF8">
    <property type="entry name" value="FI09726P"/>
    <property type="match status" value="1"/>
</dbReference>
<dbReference type="InterPro" id="IPR004323">
    <property type="entry name" value="Ion_tolerance_CutA"/>
</dbReference>
<evidence type="ECO:0000256" key="1">
    <source>
        <dbReference type="ARBA" id="ARBA00010169"/>
    </source>
</evidence>
<dbReference type="GO" id="GO:0010038">
    <property type="term" value="P:response to metal ion"/>
    <property type="evidence" value="ECO:0007669"/>
    <property type="project" value="InterPro"/>
</dbReference>
<evidence type="ECO:0000313" key="2">
    <source>
        <dbReference type="EMBL" id="AEH60321.1"/>
    </source>
</evidence>
<dbReference type="EMBL" id="CP002101">
    <property type="protein sequence ID" value="AEH60321.1"/>
    <property type="molecule type" value="Genomic_DNA"/>
</dbReference>
<organism evidence="2 3">
    <name type="scientific">Methanosalsum zhilinae (strain DSM 4017 / NBRC 107636 / OCM 62 / WeN5)</name>
    <name type="common">Methanohalophilus zhilinae</name>
    <dbReference type="NCBI Taxonomy" id="679901"/>
    <lineage>
        <taxon>Archaea</taxon>
        <taxon>Methanobacteriati</taxon>
        <taxon>Methanobacteriota</taxon>
        <taxon>Stenosarchaea group</taxon>
        <taxon>Methanomicrobia</taxon>
        <taxon>Methanosarcinales</taxon>
        <taxon>Methanosarcinaceae</taxon>
        <taxon>Methanosalsum</taxon>
    </lineage>
</organism>
<dbReference type="InterPro" id="IPR015867">
    <property type="entry name" value="N-reg_PII/ATP_PRibTrfase_C"/>
</dbReference>
<keyword evidence="3" id="KW-1185">Reference proteome</keyword>
<dbReference type="PANTHER" id="PTHR23419">
    <property type="entry name" value="DIVALENT CATION TOLERANCE CUTA-RELATED"/>
    <property type="match status" value="1"/>
</dbReference>
<comment type="similarity">
    <text evidence="1">Belongs to the CutA family.</text>
</comment>
<accession>F7XPQ1</accession>
<gene>
    <name evidence="2" type="ordered locus">Mzhil_0446</name>
</gene>
<dbReference type="HOGENOM" id="CLU_098807_3_1_2"/>
<dbReference type="GeneID" id="10822052"/>
<dbReference type="InterPro" id="IPR011322">
    <property type="entry name" value="N-reg_PII-like_a/b"/>
</dbReference>
<dbReference type="STRING" id="679901.Mzhil_0446"/>
<dbReference type="Pfam" id="PF03091">
    <property type="entry name" value="CutA1"/>
    <property type="match status" value="1"/>
</dbReference>
<evidence type="ECO:0000313" key="3">
    <source>
        <dbReference type="Proteomes" id="UP000006622"/>
    </source>
</evidence>
<dbReference type="SUPFAM" id="SSF54913">
    <property type="entry name" value="GlnB-like"/>
    <property type="match status" value="1"/>
</dbReference>
<name>F7XPQ1_METZD</name>
<dbReference type="OrthoDB" id="8015at2157"/>
<sequence>MFTEVYITVGSMEEGQKIAHKLVSDRLVACVNMFPINSIYSWEGEVVEDQEFALLAKTTADKFDEVKETVRSIHSYDLPCIVSWELGGESEYLGWVRNYIHED</sequence>
<dbReference type="Proteomes" id="UP000006622">
    <property type="component" value="Chromosome"/>
</dbReference>
<dbReference type="Gene3D" id="3.30.70.120">
    <property type="match status" value="1"/>
</dbReference>